<evidence type="ECO:0000313" key="2">
    <source>
        <dbReference type="Proteomes" id="UP000011115"/>
    </source>
</evidence>
<dbReference type="EnsemblPlants" id="PGSC0003DMT400056621">
    <property type="protein sequence ID" value="PGSC0003DMT400056621"/>
    <property type="gene ID" value="PGSC0003DMG400022015"/>
</dbReference>
<proteinExistence type="predicted"/>
<dbReference type="PaxDb" id="4113-PGSC0003DMT400056621"/>
<dbReference type="HOGENOM" id="CLU_2517000_0_0_1"/>
<dbReference type="AlphaFoldDB" id="M1BZP3"/>
<name>M1BZP3_SOLTU</name>
<dbReference type="Gramene" id="PGSC0003DMT400056621">
    <property type="protein sequence ID" value="PGSC0003DMT400056621"/>
    <property type="gene ID" value="PGSC0003DMG400022015"/>
</dbReference>
<organism evidence="1 2">
    <name type="scientific">Solanum tuberosum</name>
    <name type="common">Potato</name>
    <dbReference type="NCBI Taxonomy" id="4113"/>
    <lineage>
        <taxon>Eukaryota</taxon>
        <taxon>Viridiplantae</taxon>
        <taxon>Streptophyta</taxon>
        <taxon>Embryophyta</taxon>
        <taxon>Tracheophyta</taxon>
        <taxon>Spermatophyta</taxon>
        <taxon>Magnoliopsida</taxon>
        <taxon>eudicotyledons</taxon>
        <taxon>Gunneridae</taxon>
        <taxon>Pentapetalae</taxon>
        <taxon>asterids</taxon>
        <taxon>lamiids</taxon>
        <taxon>Solanales</taxon>
        <taxon>Solanaceae</taxon>
        <taxon>Solanoideae</taxon>
        <taxon>Solaneae</taxon>
        <taxon>Solanum</taxon>
    </lineage>
</organism>
<reference evidence="1" key="2">
    <citation type="submission" date="2015-06" db="UniProtKB">
        <authorList>
            <consortium name="EnsemblPlants"/>
        </authorList>
    </citation>
    <scope>IDENTIFICATION</scope>
    <source>
        <strain evidence="1">DM1-3 516 R44</strain>
    </source>
</reference>
<dbReference type="InParanoid" id="M1BZP3"/>
<keyword evidence="2" id="KW-1185">Reference proteome</keyword>
<dbReference type="Proteomes" id="UP000011115">
    <property type="component" value="Unassembled WGS sequence"/>
</dbReference>
<evidence type="ECO:0000313" key="1">
    <source>
        <dbReference type="EnsemblPlants" id="PGSC0003DMT400056621"/>
    </source>
</evidence>
<accession>M1BZP3</accession>
<protein>
    <submittedName>
        <fullName evidence="1">Uncharacterized protein</fullName>
    </submittedName>
</protein>
<reference evidence="2" key="1">
    <citation type="journal article" date="2011" name="Nature">
        <title>Genome sequence and analysis of the tuber crop potato.</title>
        <authorList>
            <consortium name="The Potato Genome Sequencing Consortium"/>
        </authorList>
    </citation>
    <scope>NUCLEOTIDE SEQUENCE [LARGE SCALE GENOMIC DNA]</scope>
    <source>
        <strain evidence="2">cv. DM1-3 516 R44</strain>
    </source>
</reference>
<sequence length="85" mass="8997">MIRAYPRRAAPGANFLGLTLGALQAHRPASWRDAPGPPQVISELKAPSNNELKALNSISGVAPTLLNKNRSAVVTLTLVDDNQPS</sequence>